<evidence type="ECO:0000313" key="15">
    <source>
        <dbReference type="EMBL" id="MEC5384509.1"/>
    </source>
</evidence>
<dbReference type="PIRSF" id="PIRSF015601">
    <property type="entry name" value="MTase_slr0722"/>
    <property type="match status" value="1"/>
</dbReference>
<evidence type="ECO:0000256" key="8">
    <source>
        <dbReference type="ARBA" id="ARBA00022679"/>
    </source>
</evidence>
<dbReference type="GO" id="GO:0032259">
    <property type="term" value="P:methylation"/>
    <property type="evidence" value="ECO:0007669"/>
    <property type="project" value="UniProtKB-KW"/>
</dbReference>
<evidence type="ECO:0000256" key="2">
    <source>
        <dbReference type="ARBA" id="ARBA00005528"/>
    </source>
</evidence>
<dbReference type="Pfam" id="PF20260">
    <property type="entry name" value="PUA_4"/>
    <property type="match status" value="1"/>
</dbReference>
<keyword evidence="8 12" id="KW-0808">Transferase</keyword>
<comment type="similarity">
    <text evidence="2 12">Belongs to the RNA methyltransferase RsmE family.</text>
</comment>
<evidence type="ECO:0000259" key="14">
    <source>
        <dbReference type="Pfam" id="PF20260"/>
    </source>
</evidence>
<evidence type="ECO:0000256" key="6">
    <source>
        <dbReference type="ARBA" id="ARBA00022552"/>
    </source>
</evidence>
<gene>
    <name evidence="15" type="ORF">VVD49_02180</name>
</gene>
<dbReference type="RefSeq" id="WP_327597484.1">
    <property type="nucleotide sequence ID" value="NZ_JAYXHS010000001.1"/>
</dbReference>
<evidence type="ECO:0000313" key="16">
    <source>
        <dbReference type="Proteomes" id="UP001331561"/>
    </source>
</evidence>
<evidence type="ECO:0000256" key="11">
    <source>
        <dbReference type="ARBA" id="ARBA00047944"/>
    </source>
</evidence>
<keyword evidence="6 12" id="KW-0698">rRNA processing</keyword>
<dbReference type="InterPro" id="IPR046886">
    <property type="entry name" value="RsmE_MTase_dom"/>
</dbReference>
<comment type="catalytic activity">
    <reaction evidence="11 12">
        <text>uridine(1498) in 16S rRNA + S-adenosyl-L-methionine = N(3)-methyluridine(1498) in 16S rRNA + S-adenosyl-L-homocysteine + H(+)</text>
        <dbReference type="Rhea" id="RHEA:42920"/>
        <dbReference type="Rhea" id="RHEA-COMP:10283"/>
        <dbReference type="Rhea" id="RHEA-COMP:10284"/>
        <dbReference type="ChEBI" id="CHEBI:15378"/>
        <dbReference type="ChEBI" id="CHEBI:57856"/>
        <dbReference type="ChEBI" id="CHEBI:59789"/>
        <dbReference type="ChEBI" id="CHEBI:65315"/>
        <dbReference type="ChEBI" id="CHEBI:74502"/>
        <dbReference type="EC" id="2.1.1.193"/>
    </reaction>
</comment>
<protein>
    <recommendedName>
        <fullName evidence="4 12">Ribosomal RNA small subunit methyltransferase E</fullName>
        <ecNumber evidence="3 12">2.1.1.193</ecNumber>
    </recommendedName>
</protein>
<evidence type="ECO:0000259" key="13">
    <source>
        <dbReference type="Pfam" id="PF04452"/>
    </source>
</evidence>
<evidence type="ECO:0000256" key="7">
    <source>
        <dbReference type="ARBA" id="ARBA00022603"/>
    </source>
</evidence>
<comment type="function">
    <text evidence="10 12">Specifically methylates the N3 position of the uracil ring of uridine 1498 (m3U1498) in 16S rRNA. Acts on the fully assembled 30S ribosomal subunit.</text>
</comment>
<sequence length="242" mass="25842">MLPRFYCPMPLSVGAEVTLPREMAHHAGQVLRLREGDELVLFNGEGGEFRGSLQGAGRELRVSLQEYAAADRLAPLDVTLVQALAVADKMDWIVQKAAELGVRCVQPVSAERSVLKLAGDREAKRLAHWRQVAVSAAEQCGCNRPLQVGALQSLTGWLGRNVEAGAQRWILHPEEGQALSSLPRPAGPVALLIGPEGGWSPAEMAAAQRAGCLPVAMGPRVLRTETAGLAAMAAMLALWGDF</sequence>
<comment type="caution">
    <text evidence="15">The sequence shown here is derived from an EMBL/GenBank/DDBJ whole genome shotgun (WGS) entry which is preliminary data.</text>
</comment>
<comment type="subcellular location">
    <subcellularLocation>
        <location evidence="1 12">Cytoplasm</location>
    </subcellularLocation>
</comment>
<name>A0ABU6JYU3_9RHOO</name>
<dbReference type="EMBL" id="JAYXHS010000001">
    <property type="protein sequence ID" value="MEC5384509.1"/>
    <property type="molecule type" value="Genomic_DNA"/>
</dbReference>
<keyword evidence="5 12" id="KW-0963">Cytoplasm</keyword>
<dbReference type="EC" id="2.1.1.193" evidence="3 12"/>
<dbReference type="PANTHER" id="PTHR30027:SF3">
    <property type="entry name" value="16S RRNA (URACIL(1498)-N(3))-METHYLTRANSFERASE"/>
    <property type="match status" value="1"/>
</dbReference>
<dbReference type="Gene3D" id="3.40.1280.10">
    <property type="match status" value="1"/>
</dbReference>
<organism evidence="15 16">
    <name type="scientific">Uliginosibacterium silvisoli</name>
    <dbReference type="NCBI Taxonomy" id="3114758"/>
    <lineage>
        <taxon>Bacteria</taxon>
        <taxon>Pseudomonadati</taxon>
        <taxon>Pseudomonadota</taxon>
        <taxon>Betaproteobacteria</taxon>
        <taxon>Rhodocyclales</taxon>
        <taxon>Zoogloeaceae</taxon>
        <taxon>Uliginosibacterium</taxon>
    </lineage>
</organism>
<dbReference type="InterPro" id="IPR029026">
    <property type="entry name" value="tRNA_m1G_MTases_N"/>
</dbReference>
<dbReference type="PANTHER" id="PTHR30027">
    <property type="entry name" value="RIBOSOMAL RNA SMALL SUBUNIT METHYLTRANSFERASE E"/>
    <property type="match status" value="1"/>
</dbReference>
<dbReference type="NCBIfam" id="NF008692">
    <property type="entry name" value="PRK11713.1-5"/>
    <property type="match status" value="1"/>
</dbReference>
<dbReference type="CDD" id="cd18084">
    <property type="entry name" value="RsmE-like"/>
    <property type="match status" value="1"/>
</dbReference>
<keyword evidence="7 12" id="KW-0489">Methyltransferase</keyword>
<reference evidence="15 16" key="1">
    <citation type="submission" date="2024-01" db="EMBL/GenBank/DDBJ databases">
        <title>Uliginosibacterium soil sp. nov.</title>
        <authorList>
            <person name="Lv Y."/>
        </authorList>
    </citation>
    <scope>NUCLEOTIDE SEQUENCE [LARGE SCALE GENOMIC DNA]</scope>
    <source>
        <strain evidence="15 16">H3</strain>
    </source>
</reference>
<evidence type="ECO:0000256" key="1">
    <source>
        <dbReference type="ARBA" id="ARBA00004496"/>
    </source>
</evidence>
<accession>A0ABU6JYU3</accession>
<dbReference type="GO" id="GO:0008168">
    <property type="term" value="F:methyltransferase activity"/>
    <property type="evidence" value="ECO:0007669"/>
    <property type="project" value="UniProtKB-KW"/>
</dbReference>
<keyword evidence="16" id="KW-1185">Reference proteome</keyword>
<feature type="domain" description="Ribosomal RNA small subunit methyltransferase E PUA-like" evidence="14">
    <location>
        <begin position="21"/>
        <end position="58"/>
    </location>
</feature>
<dbReference type="Gene3D" id="2.40.240.20">
    <property type="entry name" value="Hypothetical PUA domain-like, domain 1"/>
    <property type="match status" value="1"/>
</dbReference>
<evidence type="ECO:0000256" key="12">
    <source>
        <dbReference type="PIRNR" id="PIRNR015601"/>
    </source>
</evidence>
<dbReference type="Pfam" id="PF04452">
    <property type="entry name" value="Methyltrans_RNA"/>
    <property type="match status" value="1"/>
</dbReference>
<dbReference type="NCBIfam" id="TIGR00046">
    <property type="entry name" value="RsmE family RNA methyltransferase"/>
    <property type="match status" value="1"/>
</dbReference>
<evidence type="ECO:0000256" key="3">
    <source>
        <dbReference type="ARBA" id="ARBA00012328"/>
    </source>
</evidence>
<keyword evidence="9 12" id="KW-0949">S-adenosyl-L-methionine</keyword>
<dbReference type="SUPFAM" id="SSF75217">
    <property type="entry name" value="alpha/beta knot"/>
    <property type="match status" value="1"/>
</dbReference>
<dbReference type="InterPro" id="IPR015947">
    <property type="entry name" value="PUA-like_sf"/>
</dbReference>
<dbReference type="SUPFAM" id="SSF88697">
    <property type="entry name" value="PUA domain-like"/>
    <property type="match status" value="1"/>
</dbReference>
<evidence type="ECO:0000256" key="4">
    <source>
        <dbReference type="ARBA" id="ARBA00013673"/>
    </source>
</evidence>
<evidence type="ECO:0000256" key="5">
    <source>
        <dbReference type="ARBA" id="ARBA00022490"/>
    </source>
</evidence>
<dbReference type="InterPro" id="IPR006700">
    <property type="entry name" value="RsmE"/>
</dbReference>
<proteinExistence type="inferred from homology"/>
<evidence type="ECO:0000256" key="10">
    <source>
        <dbReference type="ARBA" id="ARBA00025699"/>
    </source>
</evidence>
<dbReference type="InterPro" id="IPR046887">
    <property type="entry name" value="RsmE_PUA-like"/>
</dbReference>
<dbReference type="Proteomes" id="UP001331561">
    <property type="component" value="Unassembled WGS sequence"/>
</dbReference>
<dbReference type="InterPro" id="IPR029028">
    <property type="entry name" value="Alpha/beta_knot_MTases"/>
</dbReference>
<feature type="domain" description="Ribosomal RNA small subunit methyltransferase E methyltransferase" evidence="13">
    <location>
        <begin position="74"/>
        <end position="235"/>
    </location>
</feature>
<evidence type="ECO:0000256" key="9">
    <source>
        <dbReference type="ARBA" id="ARBA00022691"/>
    </source>
</evidence>